<reference evidence="2" key="2">
    <citation type="journal article" date="2015" name="ISME J.">
        <title>A new class of marine Euryarchaeota group II from the Mediterranean deep chlorophyll maximum.</title>
        <authorList>
            <person name="Martin-Cuadrado A.B."/>
            <person name="Garcia-Heredia I."/>
            <person name="Molto A.G."/>
            <person name="Lopez-Ubeda R."/>
            <person name="Kimes N."/>
            <person name="Lopez-Garcia P."/>
            <person name="Moreira D."/>
            <person name="Rodriguez-Valera F."/>
        </authorList>
    </citation>
    <scope>NUCLEOTIDE SEQUENCE</scope>
</reference>
<dbReference type="GO" id="GO:0005886">
    <property type="term" value="C:plasma membrane"/>
    <property type="evidence" value="ECO:0007669"/>
    <property type="project" value="TreeGrafter"/>
</dbReference>
<evidence type="ECO:0000313" key="2">
    <source>
        <dbReference type="EMBL" id="ANV80955.1"/>
    </source>
</evidence>
<feature type="transmembrane region" description="Helical" evidence="1">
    <location>
        <begin position="97"/>
        <end position="117"/>
    </location>
</feature>
<dbReference type="InterPro" id="IPR007401">
    <property type="entry name" value="DUF454"/>
</dbReference>
<dbReference type="PANTHER" id="PTHR35813">
    <property type="entry name" value="INNER MEMBRANE PROTEIN YBAN"/>
    <property type="match status" value="1"/>
</dbReference>
<feature type="transmembrane region" description="Helical" evidence="1">
    <location>
        <begin position="137"/>
        <end position="159"/>
    </location>
</feature>
<proteinExistence type="predicted"/>
<feature type="transmembrane region" description="Helical" evidence="1">
    <location>
        <begin position="25"/>
        <end position="44"/>
    </location>
</feature>
<dbReference type="Pfam" id="PF04304">
    <property type="entry name" value="DUF454"/>
    <property type="match status" value="1"/>
</dbReference>
<dbReference type="EMBL" id="KP211913">
    <property type="protein sequence ID" value="ANV80955.1"/>
    <property type="molecule type" value="Genomic_DNA"/>
</dbReference>
<dbReference type="PANTHER" id="PTHR35813:SF1">
    <property type="entry name" value="INNER MEMBRANE PROTEIN YBAN"/>
    <property type="match status" value="1"/>
</dbReference>
<keyword evidence="1" id="KW-0812">Transmembrane</keyword>
<keyword evidence="1" id="KW-1133">Transmembrane helix</keyword>
<reference evidence="2" key="1">
    <citation type="submission" date="2014-11" db="EMBL/GenBank/DDBJ databases">
        <authorList>
            <person name="Zhu J."/>
            <person name="Qi W."/>
            <person name="Song R."/>
        </authorList>
    </citation>
    <scope>NUCLEOTIDE SEQUENCE</scope>
</reference>
<evidence type="ECO:0000256" key="1">
    <source>
        <dbReference type="SAM" id="Phobius"/>
    </source>
</evidence>
<protein>
    <recommendedName>
        <fullName evidence="3">DUF454 domain-containing protein</fullName>
    </recommendedName>
</protein>
<sequence length="167" mass="18987">MGERLLTIDSVVEKYCVSSNRIKSVIYQSLGSLFTLFALIGIFIPGWPTVSWAVPAAFLFSLSNEKLFRWSLTNRFFGKKMFEYYATGKSLPKHVKYIIMAMVGIMSTFSAYLVWYVSTKGDGTLFDTDSWNGADKYAMGSITIFFIGILGMIYVRYFVNTRSIETN</sequence>
<feature type="transmembrane region" description="Helical" evidence="1">
    <location>
        <begin position="50"/>
        <end position="72"/>
    </location>
</feature>
<dbReference type="AlphaFoldDB" id="A0A1B1TF92"/>
<name>A0A1B1TF92_9ARCH</name>
<keyword evidence="1" id="KW-0472">Membrane</keyword>
<accession>A0A1B1TF92</accession>
<organism evidence="2">
    <name type="scientific">uncultured Poseidoniia archaeon</name>
    <dbReference type="NCBI Taxonomy" id="1697135"/>
    <lineage>
        <taxon>Archaea</taxon>
        <taxon>Methanobacteriati</taxon>
        <taxon>Thermoplasmatota</taxon>
        <taxon>Candidatus Poseidoniia</taxon>
        <taxon>environmental samples</taxon>
    </lineage>
</organism>
<evidence type="ECO:0008006" key="3">
    <source>
        <dbReference type="Google" id="ProtNLM"/>
    </source>
</evidence>